<dbReference type="RefSeq" id="WP_121805067.1">
    <property type="nucleotide sequence ID" value="NZ_RDBE01000002.1"/>
</dbReference>
<evidence type="ECO:0000256" key="1">
    <source>
        <dbReference type="SAM" id="MobiDB-lite"/>
    </source>
</evidence>
<name>A0A3L8P604_9ACTN</name>
<keyword evidence="2" id="KW-0732">Signal</keyword>
<accession>A0A3L8P604</accession>
<reference evidence="3 4" key="1">
    <citation type="submission" date="2018-10" db="EMBL/GenBank/DDBJ databases">
        <title>Marmoricola sp. 4Q3S-7 whole genome shotgun sequence.</title>
        <authorList>
            <person name="Li F."/>
        </authorList>
    </citation>
    <scope>NUCLEOTIDE SEQUENCE [LARGE SCALE GENOMIC DNA]</scope>
    <source>
        <strain evidence="3 4">4Q3S-7</strain>
    </source>
</reference>
<proteinExistence type="predicted"/>
<gene>
    <name evidence="3" type="ORF">D9V37_05020</name>
</gene>
<feature type="signal peptide" evidence="2">
    <location>
        <begin position="1"/>
        <end position="19"/>
    </location>
</feature>
<sequence length="255" mass="27185">MVRTLVLACLLLVAGCSLTGSREHRDADTDTDTGTQRPDSTGTGTDTDTIGVTVTRIRLGEGTVTFTVKVPAGDDGCAATPQARVLGYDTTAVNVETVVASNLAPTCQGGKLSRTFTTPLDLQGRDLRVNGVLYRPDATGHGVTACDTTLGCNPPADRCDPRWTRTVIPHNDLPPDKRTRVVACHAHWLILDVTATTRDGAQQHVRWFAELDPQRRWLVVASTRTGGCVDVRLAVPSFPLAYCKNLTPPGPATAG</sequence>
<dbReference type="PROSITE" id="PS51257">
    <property type="entry name" value="PROKAR_LIPOPROTEIN"/>
    <property type="match status" value="1"/>
</dbReference>
<protein>
    <recommendedName>
        <fullName evidence="5">Lipoprotein</fullName>
    </recommendedName>
</protein>
<comment type="caution">
    <text evidence="3">The sequence shown here is derived from an EMBL/GenBank/DDBJ whole genome shotgun (WGS) entry which is preliminary data.</text>
</comment>
<dbReference type="AlphaFoldDB" id="A0A3L8P604"/>
<dbReference type="Proteomes" id="UP000281708">
    <property type="component" value="Unassembled WGS sequence"/>
</dbReference>
<keyword evidence="4" id="KW-1185">Reference proteome</keyword>
<organism evidence="3 4">
    <name type="scientific">Nocardioides mangrovicus</name>
    <dbReference type="NCBI Taxonomy" id="2478913"/>
    <lineage>
        <taxon>Bacteria</taxon>
        <taxon>Bacillati</taxon>
        <taxon>Actinomycetota</taxon>
        <taxon>Actinomycetes</taxon>
        <taxon>Propionibacteriales</taxon>
        <taxon>Nocardioidaceae</taxon>
        <taxon>Nocardioides</taxon>
    </lineage>
</organism>
<feature type="chain" id="PRO_5039210739" description="Lipoprotein" evidence="2">
    <location>
        <begin position="20"/>
        <end position="255"/>
    </location>
</feature>
<evidence type="ECO:0000313" key="4">
    <source>
        <dbReference type="Proteomes" id="UP000281708"/>
    </source>
</evidence>
<evidence type="ECO:0008006" key="5">
    <source>
        <dbReference type="Google" id="ProtNLM"/>
    </source>
</evidence>
<dbReference type="EMBL" id="RDBE01000002">
    <property type="protein sequence ID" value="RLV50412.1"/>
    <property type="molecule type" value="Genomic_DNA"/>
</dbReference>
<dbReference type="OrthoDB" id="3541931at2"/>
<feature type="region of interest" description="Disordered" evidence="1">
    <location>
        <begin position="21"/>
        <end position="48"/>
    </location>
</feature>
<evidence type="ECO:0000256" key="2">
    <source>
        <dbReference type="SAM" id="SignalP"/>
    </source>
</evidence>
<evidence type="ECO:0000313" key="3">
    <source>
        <dbReference type="EMBL" id="RLV50412.1"/>
    </source>
</evidence>